<accession>A0A4Y6UBK0</accession>
<keyword evidence="1" id="KW-0732">Signal</keyword>
<evidence type="ECO:0008006" key="4">
    <source>
        <dbReference type="Google" id="ProtNLM"/>
    </source>
</evidence>
<evidence type="ECO:0000256" key="1">
    <source>
        <dbReference type="SAM" id="SignalP"/>
    </source>
</evidence>
<sequence>MRPMNIALLGSLAAFALAACQGQVPDAASSPQGTWKGQLITDDGVCPVYDQSVLKIRDHDIVFSPGSDAIVLKGHYSQGSTRFVARDTEAGVNHEPYHMLFRGYPVGMTIGGTYITPRCHAHVTLLRQATF</sequence>
<dbReference type="Proteomes" id="UP000318709">
    <property type="component" value="Chromosome"/>
</dbReference>
<dbReference type="PROSITE" id="PS51257">
    <property type="entry name" value="PROKAR_LIPOPROTEIN"/>
    <property type="match status" value="1"/>
</dbReference>
<dbReference type="AlphaFoldDB" id="A0A4Y6UBK0"/>
<keyword evidence="3" id="KW-1185">Reference proteome</keyword>
<dbReference type="RefSeq" id="WP_141443656.1">
    <property type="nucleotide sequence ID" value="NZ_CP038231.1"/>
</dbReference>
<dbReference type="OrthoDB" id="7280352at2"/>
<feature type="chain" id="PRO_5021276393" description="Lipoprotein" evidence="1">
    <location>
        <begin position="19"/>
        <end position="131"/>
    </location>
</feature>
<evidence type="ECO:0000313" key="2">
    <source>
        <dbReference type="EMBL" id="QDH13948.1"/>
    </source>
</evidence>
<evidence type="ECO:0000313" key="3">
    <source>
        <dbReference type="Proteomes" id="UP000318709"/>
    </source>
</evidence>
<dbReference type="KEGG" id="swf:E3E12_06870"/>
<dbReference type="EMBL" id="CP038231">
    <property type="protein sequence ID" value="QDH13948.1"/>
    <property type="molecule type" value="Genomic_DNA"/>
</dbReference>
<proteinExistence type="predicted"/>
<feature type="signal peptide" evidence="1">
    <location>
        <begin position="1"/>
        <end position="18"/>
    </location>
</feature>
<name>A0A4Y6UBK0_9PROT</name>
<organism evidence="2 3">
    <name type="scientific">Formicincola oecophyllae</name>
    <dbReference type="NCBI Taxonomy" id="2558361"/>
    <lineage>
        <taxon>Bacteria</taxon>
        <taxon>Pseudomonadati</taxon>
        <taxon>Pseudomonadota</taxon>
        <taxon>Alphaproteobacteria</taxon>
        <taxon>Acetobacterales</taxon>
        <taxon>Acetobacteraceae</taxon>
        <taxon>Formicincola</taxon>
    </lineage>
</organism>
<protein>
    <recommendedName>
        <fullName evidence="4">Lipoprotein</fullName>
    </recommendedName>
</protein>
<gene>
    <name evidence="2" type="ORF">E3E12_06870</name>
</gene>
<reference evidence="2 3" key="1">
    <citation type="submission" date="2019-03" db="EMBL/GenBank/DDBJ databases">
        <title>The complete genome sequence of Swingsia_sp. F3b2 LMG30590(T).</title>
        <authorList>
            <person name="Chua K.-O."/>
            <person name="Chan K.-G."/>
            <person name="See-Too W.-S."/>
        </authorList>
    </citation>
    <scope>NUCLEOTIDE SEQUENCE [LARGE SCALE GENOMIC DNA]</scope>
    <source>
        <strain evidence="2 3">F3b2</strain>
    </source>
</reference>